<evidence type="ECO:0000256" key="1">
    <source>
        <dbReference type="SAM" id="Coils"/>
    </source>
</evidence>
<dbReference type="OrthoDB" id="8606883at2"/>
<keyword evidence="3" id="KW-1185">Reference proteome</keyword>
<accession>A0A1M5C2T9</accession>
<dbReference type="PANTHER" id="PTHR36508:SF1">
    <property type="entry name" value="PROTEIN SLYX"/>
    <property type="match status" value="1"/>
</dbReference>
<dbReference type="PANTHER" id="PTHR36508">
    <property type="entry name" value="PROTEIN SLYX"/>
    <property type="match status" value="1"/>
</dbReference>
<dbReference type="STRING" id="1122206.SAMN02745753_02071"/>
<organism evidence="2 3">
    <name type="scientific">Marinomonas polaris DSM 16579</name>
    <dbReference type="NCBI Taxonomy" id="1122206"/>
    <lineage>
        <taxon>Bacteria</taxon>
        <taxon>Pseudomonadati</taxon>
        <taxon>Pseudomonadota</taxon>
        <taxon>Gammaproteobacteria</taxon>
        <taxon>Oceanospirillales</taxon>
        <taxon>Oceanospirillaceae</taxon>
        <taxon>Marinomonas</taxon>
    </lineage>
</organism>
<reference evidence="3" key="1">
    <citation type="submission" date="2016-11" db="EMBL/GenBank/DDBJ databases">
        <authorList>
            <person name="Varghese N."/>
            <person name="Submissions S."/>
        </authorList>
    </citation>
    <scope>NUCLEOTIDE SEQUENCE [LARGE SCALE GENOMIC DNA]</scope>
    <source>
        <strain evidence="3">DSM 16579</strain>
    </source>
</reference>
<evidence type="ECO:0000313" key="3">
    <source>
        <dbReference type="Proteomes" id="UP000184517"/>
    </source>
</evidence>
<dbReference type="Gene3D" id="1.20.5.300">
    <property type="match status" value="1"/>
</dbReference>
<name>A0A1M5C2T9_9GAMM</name>
<feature type="coiled-coil region" evidence="1">
    <location>
        <begin position="10"/>
        <end position="37"/>
    </location>
</feature>
<keyword evidence="1" id="KW-0175">Coiled coil</keyword>
<protein>
    <submittedName>
        <fullName evidence="2">SlyX protein</fullName>
    </submittedName>
</protein>
<dbReference type="Proteomes" id="UP000184517">
    <property type="component" value="Unassembled WGS sequence"/>
</dbReference>
<dbReference type="EMBL" id="FQVF01000008">
    <property type="protein sequence ID" value="SHF49093.1"/>
    <property type="molecule type" value="Genomic_DNA"/>
</dbReference>
<dbReference type="AlphaFoldDB" id="A0A1M5C2T9"/>
<evidence type="ECO:0000313" key="2">
    <source>
        <dbReference type="EMBL" id="SHF49093.1"/>
    </source>
</evidence>
<dbReference type="RefSeq" id="WP_072839623.1">
    <property type="nucleotide sequence ID" value="NZ_FQVF01000008.1"/>
</dbReference>
<dbReference type="InterPro" id="IPR007236">
    <property type="entry name" value="SlyX"/>
</dbReference>
<dbReference type="Pfam" id="PF04102">
    <property type="entry name" value="SlyX"/>
    <property type="match status" value="1"/>
</dbReference>
<gene>
    <name evidence="2" type="ORF">SAMN02745753_02071</name>
</gene>
<proteinExistence type="predicted"/>
<sequence>MNTSQINQRIDELEFKLQFQEDTIDSLNQALISQQKDMLLMREKLVLLGNQLESYRQQQPIHDGDRPPHY</sequence>